<dbReference type="EMBL" id="JBDKWZ010000004">
    <property type="protein sequence ID" value="MEN7547901.1"/>
    <property type="molecule type" value="Genomic_DNA"/>
</dbReference>
<proteinExistence type="predicted"/>
<dbReference type="Pfam" id="PF00534">
    <property type="entry name" value="Glycos_transf_1"/>
    <property type="match status" value="1"/>
</dbReference>
<keyword evidence="2" id="KW-0808">Transferase</keyword>
<evidence type="ECO:0000313" key="3">
    <source>
        <dbReference type="Proteomes" id="UP001403385"/>
    </source>
</evidence>
<dbReference type="SUPFAM" id="SSF53756">
    <property type="entry name" value="UDP-Glycosyltransferase/glycogen phosphorylase"/>
    <property type="match status" value="1"/>
</dbReference>
<accession>A0AAW9SAG8</accession>
<reference evidence="2 3" key="1">
    <citation type="submission" date="2024-04" db="EMBL/GenBank/DDBJ databases">
        <title>Novel genus in family Flammeovirgaceae.</title>
        <authorList>
            <person name="Nguyen T.H."/>
            <person name="Vuong T.Q."/>
            <person name="Le H."/>
            <person name="Kim S.-G."/>
        </authorList>
    </citation>
    <scope>NUCLEOTIDE SEQUENCE [LARGE SCALE GENOMIC DNA]</scope>
    <source>
        <strain evidence="2 3">JCM 23209</strain>
    </source>
</reference>
<evidence type="ECO:0000313" key="2">
    <source>
        <dbReference type="EMBL" id="MEN7547901.1"/>
    </source>
</evidence>
<gene>
    <name evidence="2" type="ORF">AAG747_08275</name>
</gene>
<dbReference type="PANTHER" id="PTHR12526:SF630">
    <property type="entry name" value="GLYCOSYLTRANSFERASE"/>
    <property type="match status" value="1"/>
</dbReference>
<keyword evidence="3" id="KW-1185">Reference proteome</keyword>
<feature type="domain" description="Glycosyl transferase family 1" evidence="1">
    <location>
        <begin position="289"/>
        <end position="367"/>
    </location>
</feature>
<dbReference type="GO" id="GO:0016757">
    <property type="term" value="F:glycosyltransferase activity"/>
    <property type="evidence" value="ECO:0007669"/>
    <property type="project" value="UniProtKB-KW"/>
</dbReference>
<dbReference type="Proteomes" id="UP001403385">
    <property type="component" value="Unassembled WGS sequence"/>
</dbReference>
<dbReference type="RefSeq" id="WP_346820682.1">
    <property type="nucleotide sequence ID" value="NZ_JBDKWZ010000004.1"/>
</dbReference>
<dbReference type="PANTHER" id="PTHR12526">
    <property type="entry name" value="GLYCOSYLTRANSFERASE"/>
    <property type="match status" value="1"/>
</dbReference>
<evidence type="ECO:0000259" key="1">
    <source>
        <dbReference type="Pfam" id="PF00534"/>
    </source>
</evidence>
<dbReference type="InterPro" id="IPR001296">
    <property type="entry name" value="Glyco_trans_1"/>
</dbReference>
<dbReference type="AlphaFoldDB" id="A0AAW9SAG8"/>
<name>A0AAW9SAG8_9BACT</name>
<protein>
    <submittedName>
        <fullName evidence="2">Glycosyltransferase</fullName>
        <ecNumber evidence="2">2.4.-.-</ecNumber>
    </submittedName>
</protein>
<dbReference type="EC" id="2.4.-.-" evidence="2"/>
<keyword evidence="2" id="KW-0328">Glycosyltransferase</keyword>
<dbReference type="Gene3D" id="3.40.50.2000">
    <property type="entry name" value="Glycogen Phosphorylase B"/>
    <property type="match status" value="2"/>
</dbReference>
<organism evidence="2 3">
    <name type="scientific">Rapidithrix thailandica</name>
    <dbReference type="NCBI Taxonomy" id="413964"/>
    <lineage>
        <taxon>Bacteria</taxon>
        <taxon>Pseudomonadati</taxon>
        <taxon>Bacteroidota</taxon>
        <taxon>Cytophagia</taxon>
        <taxon>Cytophagales</taxon>
        <taxon>Flammeovirgaceae</taxon>
        <taxon>Rapidithrix</taxon>
    </lineage>
</organism>
<sequence length="403" mass="47306">MKILHINFSDQEDDSAFLALRLMEAGGEEAHLWVKEKHSKHSKVMEIRRRWLALLLIYCDRLLNKLFRVTLFSNLSVLYPLNGTYRFFKKLKIYQEADIVHLHSVYHNFFDLDSLLKICREKKVVWTMHAMWCMTGGETFVFLDHGYQKGDANTPFASEYPLRNPLIDYRQRFLIKKRDIYAKATPNLTIVPTSKWLEKSFLKSFVYHPDIHTSVIYNAVNTKQFKNLNQRYWSQVRILFIHQKDEFSGYHLFEKIVDDITHPFDLFLVGKSLKCKHPFTTLPAYQGDSERLNDILNSVDILVYPVEAANFPLLPLQAMATGVYVLAANVGGIPEQFRTNARGLFQYSNANDLLDKLQDTLAMGLNKIREKGVQNEEYVQNNFNEFKMVRQYKDLYKEILYKS</sequence>
<comment type="caution">
    <text evidence="2">The sequence shown here is derived from an EMBL/GenBank/DDBJ whole genome shotgun (WGS) entry which is preliminary data.</text>
</comment>